<dbReference type="EMBL" id="ML977147">
    <property type="protein sequence ID" value="KAF1988747.1"/>
    <property type="molecule type" value="Genomic_DNA"/>
</dbReference>
<organism evidence="3 4">
    <name type="scientific">Aulographum hederae CBS 113979</name>
    <dbReference type="NCBI Taxonomy" id="1176131"/>
    <lineage>
        <taxon>Eukaryota</taxon>
        <taxon>Fungi</taxon>
        <taxon>Dikarya</taxon>
        <taxon>Ascomycota</taxon>
        <taxon>Pezizomycotina</taxon>
        <taxon>Dothideomycetes</taxon>
        <taxon>Pleosporomycetidae</taxon>
        <taxon>Aulographales</taxon>
        <taxon>Aulographaceae</taxon>
    </lineage>
</organism>
<evidence type="ECO:0000259" key="2">
    <source>
        <dbReference type="Pfam" id="PF24483"/>
    </source>
</evidence>
<dbReference type="AlphaFoldDB" id="A0A6G1H6R6"/>
<evidence type="ECO:0000256" key="1">
    <source>
        <dbReference type="SAM" id="MobiDB-lite"/>
    </source>
</evidence>
<feature type="region of interest" description="Disordered" evidence="1">
    <location>
        <begin position="1"/>
        <end position="34"/>
    </location>
</feature>
<proteinExistence type="predicted"/>
<name>A0A6G1H6R6_9PEZI</name>
<keyword evidence="4" id="KW-1185">Reference proteome</keyword>
<evidence type="ECO:0000313" key="3">
    <source>
        <dbReference type="EMBL" id="KAF1988747.1"/>
    </source>
</evidence>
<feature type="domain" description="DUF7582" evidence="2">
    <location>
        <begin position="52"/>
        <end position="245"/>
    </location>
</feature>
<dbReference type="Pfam" id="PF24483">
    <property type="entry name" value="DUF7582"/>
    <property type="match status" value="1"/>
</dbReference>
<evidence type="ECO:0000313" key="4">
    <source>
        <dbReference type="Proteomes" id="UP000800041"/>
    </source>
</evidence>
<accession>A0A6G1H6R6</accession>
<dbReference type="Proteomes" id="UP000800041">
    <property type="component" value="Unassembled WGS sequence"/>
</dbReference>
<gene>
    <name evidence="3" type="ORF">K402DRAFT_328105</name>
</gene>
<sequence>MGCSSSRPTEAATPARRVNISGPVDPPGMVPRRQRDAQGVPIAPTEHELNRHNITQALGYVAHYLHSRGKSLILIAVGGAVNTVLLRTRDSTHDVDVFNPAFSASELSMLRSAVEYAEQQSPTPLGNRWLNNETGTIGGTTQNIPQLIEMARQQNDVVFRAQGLTVLAAPWHYAFVSKIGRITYGTGRPYDAADAAAYLHEHIRRHEGRPVRASEIRKWGQRFRRVTPNEVLEQVDAVYSRTYGQHGIVID</sequence>
<protein>
    <recommendedName>
        <fullName evidence="2">DUF7582 domain-containing protein</fullName>
    </recommendedName>
</protein>
<dbReference type="OrthoDB" id="3348320at2759"/>
<dbReference type="InterPro" id="IPR056004">
    <property type="entry name" value="DUF7582"/>
</dbReference>
<reference evidence="3" key="1">
    <citation type="journal article" date="2020" name="Stud. Mycol.">
        <title>101 Dothideomycetes genomes: a test case for predicting lifestyles and emergence of pathogens.</title>
        <authorList>
            <person name="Haridas S."/>
            <person name="Albert R."/>
            <person name="Binder M."/>
            <person name="Bloem J."/>
            <person name="Labutti K."/>
            <person name="Salamov A."/>
            <person name="Andreopoulos B."/>
            <person name="Baker S."/>
            <person name="Barry K."/>
            <person name="Bills G."/>
            <person name="Bluhm B."/>
            <person name="Cannon C."/>
            <person name="Castanera R."/>
            <person name="Culley D."/>
            <person name="Daum C."/>
            <person name="Ezra D."/>
            <person name="Gonzalez J."/>
            <person name="Henrissat B."/>
            <person name="Kuo A."/>
            <person name="Liang C."/>
            <person name="Lipzen A."/>
            <person name="Lutzoni F."/>
            <person name="Magnuson J."/>
            <person name="Mondo S."/>
            <person name="Nolan M."/>
            <person name="Ohm R."/>
            <person name="Pangilinan J."/>
            <person name="Park H.-J."/>
            <person name="Ramirez L."/>
            <person name="Alfaro M."/>
            <person name="Sun H."/>
            <person name="Tritt A."/>
            <person name="Yoshinaga Y."/>
            <person name="Zwiers L.-H."/>
            <person name="Turgeon B."/>
            <person name="Goodwin S."/>
            <person name="Spatafora J."/>
            <person name="Crous P."/>
            <person name="Grigoriev I."/>
        </authorList>
    </citation>
    <scope>NUCLEOTIDE SEQUENCE</scope>
    <source>
        <strain evidence="3">CBS 113979</strain>
    </source>
</reference>